<dbReference type="InterPro" id="IPR018201">
    <property type="entry name" value="Ketoacyl_synth_AS"/>
</dbReference>
<name>A0A4R6V894_9PAST</name>
<dbReference type="PANTHER" id="PTHR11712">
    <property type="entry name" value="POLYKETIDE SYNTHASE-RELATED"/>
    <property type="match status" value="1"/>
</dbReference>
<sequence length="410" mass="43489">MTGISPLFLSAPAMLSSLGEGILSHWQGILGGGDSPLAETDEPFRRWGISPKSAILGRITAELRPFPTDVPAIHRSRNNHLLWQALQQIEGQIYGVIEKYGAARIATVIGSSTTGADENIPLFKYAAEHNDWSAVAFNQQQQLFSAPADFIAHRYGLHGLCYGISTACTSGARALISAARLLRAGLCDAVICGGVDSLSPLTVSGFGALSVLSARRTNPLSANRAGINIGEGAAVFIMTKEMPERDSVAFLGYGSSSDAYHMSSPHPEGAGAIEAFERALGSAALEGEDIGWINLHGTGTLHNDRMESIAVHKVFGPNVYCTSTKAYHGHTLGAAGALEAAMLWAAISRTYNPEGRLPPQLWDKCADPQSAPLRITDKHSRWPAGRRIAASSSFAFGGNNTVLILGEKNA</sequence>
<dbReference type="PROSITE" id="PS00606">
    <property type="entry name" value="KS3_1"/>
    <property type="match status" value="1"/>
</dbReference>
<dbReference type="Gene3D" id="3.40.47.10">
    <property type="match status" value="1"/>
</dbReference>
<dbReference type="GO" id="GO:0004315">
    <property type="term" value="F:3-oxoacyl-[acyl-carrier-protein] synthase activity"/>
    <property type="evidence" value="ECO:0007669"/>
    <property type="project" value="InterPro"/>
</dbReference>
<dbReference type="InterPro" id="IPR020841">
    <property type="entry name" value="PKS_Beta-ketoAc_synthase_dom"/>
</dbReference>
<comment type="pathway">
    <text evidence="1">Lipid metabolism; fatty acid biosynthesis.</text>
</comment>
<comment type="similarity">
    <text evidence="2 4">Belongs to the thiolase-like superfamily. Beta-ketoacyl-ACP synthases family.</text>
</comment>
<dbReference type="AlphaFoldDB" id="A0A4R6V894"/>
<comment type="caution">
    <text evidence="6">The sequence shown here is derived from an EMBL/GenBank/DDBJ whole genome shotgun (WGS) entry which is preliminary data.</text>
</comment>
<gene>
    <name evidence="6" type="ORF">EDC45_1319</name>
</gene>
<dbReference type="CDD" id="cd00834">
    <property type="entry name" value="KAS_I_II"/>
    <property type="match status" value="1"/>
</dbReference>
<dbReference type="SMART" id="SM00825">
    <property type="entry name" value="PKS_KS"/>
    <property type="match status" value="1"/>
</dbReference>
<dbReference type="GO" id="GO:0006633">
    <property type="term" value="P:fatty acid biosynthetic process"/>
    <property type="evidence" value="ECO:0007669"/>
    <property type="project" value="UniProtKB-UniPathway"/>
</dbReference>
<dbReference type="PANTHER" id="PTHR11712:SF320">
    <property type="entry name" value="BETA-KETOACYL SYNTHASE"/>
    <property type="match status" value="1"/>
</dbReference>
<dbReference type="EMBL" id="SNYQ01000004">
    <property type="protein sequence ID" value="TDQ57672.1"/>
    <property type="molecule type" value="Genomic_DNA"/>
</dbReference>
<evidence type="ECO:0000313" key="7">
    <source>
        <dbReference type="Proteomes" id="UP000295657"/>
    </source>
</evidence>
<evidence type="ECO:0000256" key="3">
    <source>
        <dbReference type="ARBA" id="ARBA00022679"/>
    </source>
</evidence>
<evidence type="ECO:0000256" key="2">
    <source>
        <dbReference type="ARBA" id="ARBA00008467"/>
    </source>
</evidence>
<dbReference type="SUPFAM" id="SSF53901">
    <property type="entry name" value="Thiolase-like"/>
    <property type="match status" value="1"/>
</dbReference>
<dbReference type="Pfam" id="PF02801">
    <property type="entry name" value="Ketoacyl-synt_C"/>
    <property type="match status" value="1"/>
</dbReference>
<evidence type="ECO:0000313" key="6">
    <source>
        <dbReference type="EMBL" id="TDQ57672.1"/>
    </source>
</evidence>
<dbReference type="UniPathway" id="UPA00094"/>
<reference evidence="6 7" key="1">
    <citation type="submission" date="2019-03" db="EMBL/GenBank/DDBJ databases">
        <title>Genomic Encyclopedia of Type Strains, Phase IV (KMG-IV): sequencing the most valuable type-strain genomes for metagenomic binning, comparative biology and taxonomic classification.</title>
        <authorList>
            <person name="Goeker M."/>
        </authorList>
    </citation>
    <scope>NUCLEOTIDE SEQUENCE [LARGE SCALE GENOMIC DNA]</scope>
    <source>
        <strain evidence="6 7">DSM 28403</strain>
    </source>
</reference>
<evidence type="ECO:0000259" key="5">
    <source>
        <dbReference type="PROSITE" id="PS52004"/>
    </source>
</evidence>
<dbReference type="InterPro" id="IPR000794">
    <property type="entry name" value="Beta-ketoacyl_synthase"/>
</dbReference>
<dbReference type="InterPro" id="IPR014030">
    <property type="entry name" value="Ketoacyl_synth_N"/>
</dbReference>
<dbReference type="Pfam" id="PF00109">
    <property type="entry name" value="ketoacyl-synt"/>
    <property type="match status" value="1"/>
</dbReference>
<dbReference type="PROSITE" id="PS52004">
    <property type="entry name" value="KS3_2"/>
    <property type="match status" value="1"/>
</dbReference>
<feature type="domain" description="Ketosynthase family 3 (KS3)" evidence="5">
    <location>
        <begin position="1"/>
        <end position="407"/>
    </location>
</feature>
<keyword evidence="7" id="KW-1185">Reference proteome</keyword>
<protein>
    <submittedName>
        <fullName evidence="6">3-oxoacyl-[acyl-carrier-protein] synthase-1</fullName>
    </submittedName>
</protein>
<proteinExistence type="inferred from homology"/>
<evidence type="ECO:0000256" key="1">
    <source>
        <dbReference type="ARBA" id="ARBA00005194"/>
    </source>
</evidence>
<dbReference type="InterPro" id="IPR014031">
    <property type="entry name" value="Ketoacyl_synth_C"/>
</dbReference>
<organism evidence="6 7">
    <name type="scientific">Mesocricetibacter intestinalis</name>
    <dbReference type="NCBI Taxonomy" id="1521930"/>
    <lineage>
        <taxon>Bacteria</taxon>
        <taxon>Pseudomonadati</taxon>
        <taxon>Pseudomonadota</taxon>
        <taxon>Gammaproteobacteria</taxon>
        <taxon>Pasteurellales</taxon>
        <taxon>Pasteurellaceae</taxon>
        <taxon>Mesocricetibacter</taxon>
    </lineage>
</organism>
<evidence type="ECO:0000256" key="4">
    <source>
        <dbReference type="RuleBase" id="RU003694"/>
    </source>
</evidence>
<dbReference type="NCBIfam" id="NF006618">
    <property type="entry name" value="PRK09185.1"/>
    <property type="match status" value="1"/>
</dbReference>
<dbReference type="Proteomes" id="UP000295657">
    <property type="component" value="Unassembled WGS sequence"/>
</dbReference>
<accession>A0A4R6V894</accession>
<dbReference type="GO" id="GO:0005829">
    <property type="term" value="C:cytosol"/>
    <property type="evidence" value="ECO:0007669"/>
    <property type="project" value="TreeGrafter"/>
</dbReference>
<dbReference type="InterPro" id="IPR016039">
    <property type="entry name" value="Thiolase-like"/>
</dbReference>
<keyword evidence="3 4" id="KW-0808">Transferase</keyword>